<keyword evidence="2" id="KW-1185">Reference proteome</keyword>
<accession>A0AAV0BX85</accession>
<evidence type="ECO:0000313" key="2">
    <source>
        <dbReference type="Proteomes" id="UP001152523"/>
    </source>
</evidence>
<proteinExistence type="predicted"/>
<dbReference type="AlphaFoldDB" id="A0AAV0BX85"/>
<organism evidence="1 2">
    <name type="scientific">Cuscuta epithymum</name>
    <dbReference type="NCBI Taxonomy" id="186058"/>
    <lineage>
        <taxon>Eukaryota</taxon>
        <taxon>Viridiplantae</taxon>
        <taxon>Streptophyta</taxon>
        <taxon>Embryophyta</taxon>
        <taxon>Tracheophyta</taxon>
        <taxon>Spermatophyta</taxon>
        <taxon>Magnoliopsida</taxon>
        <taxon>eudicotyledons</taxon>
        <taxon>Gunneridae</taxon>
        <taxon>Pentapetalae</taxon>
        <taxon>asterids</taxon>
        <taxon>lamiids</taxon>
        <taxon>Solanales</taxon>
        <taxon>Convolvulaceae</taxon>
        <taxon>Cuscuteae</taxon>
        <taxon>Cuscuta</taxon>
        <taxon>Cuscuta subgen. Cuscuta</taxon>
    </lineage>
</organism>
<dbReference type="Proteomes" id="UP001152523">
    <property type="component" value="Unassembled WGS sequence"/>
</dbReference>
<protein>
    <submittedName>
        <fullName evidence="1">Uncharacterized protein</fullName>
    </submittedName>
</protein>
<comment type="caution">
    <text evidence="1">The sequence shown here is derived from an EMBL/GenBank/DDBJ whole genome shotgun (WGS) entry which is preliminary data.</text>
</comment>
<name>A0AAV0BX85_9ASTE</name>
<gene>
    <name evidence="1" type="ORF">CEPIT_LOCUS212</name>
</gene>
<evidence type="ECO:0000313" key="1">
    <source>
        <dbReference type="EMBL" id="CAH9051380.1"/>
    </source>
</evidence>
<sequence>MREDVSLTKSLDDVGDVFVNFFVDLFGSHVDTLDLDHSVLSIGPLIEPAAHDGLLAPITDKEIKDALFDIGDDKALGPDGFSSAFFKANWSIVEKDMVRVIKEFFRTGKMLK</sequence>
<dbReference type="EMBL" id="CAMAPF010000003">
    <property type="protein sequence ID" value="CAH9051380.1"/>
    <property type="molecule type" value="Genomic_DNA"/>
</dbReference>
<reference evidence="1" key="1">
    <citation type="submission" date="2022-07" db="EMBL/GenBank/DDBJ databases">
        <authorList>
            <person name="Macas J."/>
            <person name="Novak P."/>
            <person name="Neumann P."/>
        </authorList>
    </citation>
    <scope>NUCLEOTIDE SEQUENCE</scope>
</reference>